<organism evidence="1 2">
    <name type="scientific">Campylobacter phage NCTC12673</name>
    <dbReference type="NCBI Taxonomy" id="2885915"/>
    <lineage>
        <taxon>Viruses</taxon>
        <taxon>Duplodnaviria</taxon>
        <taxon>Heunggongvirae</taxon>
        <taxon>Uroviricota</taxon>
        <taxon>Caudoviricetes</taxon>
        <taxon>Connertonviridae</taxon>
        <taxon>Fletchervirus</taxon>
        <taxon>Fletchervirus NCTC12673</taxon>
    </lineage>
</organism>
<protein>
    <recommendedName>
        <fullName evidence="3">Lipoprotein</fullName>
    </recommendedName>
</protein>
<sequence length="99" mass="11764">MRMKHSILLLIFSAFMFVGCSTATKTITITEKEYLKYPLDEKYIPHKIGVKIMKQKINGKEYLLISPNDFILIHNQYKHLEFNYNNLYNSIEKFNSQVK</sequence>
<keyword evidence="2" id="KW-1185">Reference proteome</keyword>
<dbReference type="Proteomes" id="UP000008310">
    <property type="component" value="Segment"/>
</dbReference>
<dbReference type="PROSITE" id="PS51257">
    <property type="entry name" value="PROKAR_LIPOPROTEIN"/>
    <property type="match status" value="1"/>
</dbReference>
<dbReference type="GeneID" id="10896892"/>
<dbReference type="RefSeq" id="YP_004421721.1">
    <property type="nucleotide sequence ID" value="NC_015464.1"/>
</dbReference>
<evidence type="ECO:0008006" key="3">
    <source>
        <dbReference type="Google" id="ProtNLM"/>
    </source>
</evidence>
<name>F4YAJ1_9CAUD</name>
<reference evidence="1 2" key="1">
    <citation type="journal article" date="2011" name="Appl. Environ. Microbiol.">
        <title>Genome and Proteome of Campylobacter jejuni Bacteriophage NCTC 12673.</title>
        <authorList>
            <person name="Kropinski A.M."/>
            <person name="Arutyunov D."/>
            <person name="Foss M."/>
            <person name="Cunningham A."/>
            <person name="Ding W."/>
            <person name="Singh A."/>
            <person name="Pavlov A.R."/>
            <person name="Henry M."/>
            <person name="Evoy S."/>
            <person name="Kelly J."/>
            <person name="Szymanski C.M."/>
        </authorList>
    </citation>
    <scope>NUCLEOTIDE SEQUENCE [LARGE SCALE GENOMIC DNA]</scope>
</reference>
<dbReference type="KEGG" id="vg:10896892"/>
<evidence type="ECO:0000313" key="1">
    <source>
        <dbReference type="EMBL" id="AEA86513.1"/>
    </source>
</evidence>
<proteinExistence type="predicted"/>
<evidence type="ECO:0000313" key="2">
    <source>
        <dbReference type="Proteomes" id="UP000008310"/>
    </source>
</evidence>
<dbReference type="EMBL" id="GU296433">
    <property type="protein sequence ID" value="AEA86513.1"/>
    <property type="molecule type" value="Genomic_DNA"/>
</dbReference>
<accession>F4YAJ1</accession>